<comment type="similarity">
    <text evidence="5">Belongs to the DPH7 family.</text>
</comment>
<dbReference type="AlphaFoldDB" id="A0A183DH57"/>
<dbReference type="PANTHER" id="PTHR46042:SF1">
    <property type="entry name" value="DIPHTHINE METHYLTRANSFERASE"/>
    <property type="match status" value="1"/>
</dbReference>
<evidence type="ECO:0000256" key="6">
    <source>
        <dbReference type="ARBA" id="ARBA00039131"/>
    </source>
</evidence>
<dbReference type="SMART" id="SM00320">
    <property type="entry name" value="WD40"/>
    <property type="match status" value="2"/>
</dbReference>
<sequence>SIPVSFIAHTSPYTKEPCEVWTTVWLDDHCVLSGGEDSTLKLWDLRMHDKKPAAVNQTHQCGIVSLHVENDSTSNRIISGSYDEHLRRIDIRNFTQPVLSKKVNFSIIETPQKKFCSEVAISLVK</sequence>
<dbReference type="GO" id="GO:0061685">
    <property type="term" value="F:diphthine methylesterase activity"/>
    <property type="evidence" value="ECO:0007669"/>
    <property type="project" value="UniProtKB-EC"/>
</dbReference>
<dbReference type="SUPFAM" id="SSF50978">
    <property type="entry name" value="WD40 repeat-like"/>
    <property type="match status" value="1"/>
</dbReference>
<dbReference type="InterPro" id="IPR036322">
    <property type="entry name" value="WD40_repeat_dom_sf"/>
</dbReference>
<organism evidence="11">
    <name type="scientific">Gongylonema pulchrum</name>
    <dbReference type="NCBI Taxonomy" id="637853"/>
    <lineage>
        <taxon>Eukaryota</taxon>
        <taxon>Metazoa</taxon>
        <taxon>Ecdysozoa</taxon>
        <taxon>Nematoda</taxon>
        <taxon>Chromadorea</taxon>
        <taxon>Rhabditida</taxon>
        <taxon>Spirurina</taxon>
        <taxon>Spiruromorpha</taxon>
        <taxon>Spiruroidea</taxon>
        <taxon>Gongylonematidae</taxon>
        <taxon>Gongylonema</taxon>
    </lineage>
</organism>
<dbReference type="Gene3D" id="2.130.10.10">
    <property type="entry name" value="YVTN repeat-like/Quinoprotein amine dehydrogenase"/>
    <property type="match status" value="1"/>
</dbReference>
<dbReference type="InterPro" id="IPR052415">
    <property type="entry name" value="Diphthine_MTase"/>
</dbReference>
<accession>A0A183DH57</accession>
<evidence type="ECO:0000256" key="3">
    <source>
        <dbReference type="ARBA" id="ARBA00022737"/>
    </source>
</evidence>
<name>A0A183DH57_9BILA</name>
<evidence type="ECO:0000256" key="2">
    <source>
        <dbReference type="ARBA" id="ARBA00022574"/>
    </source>
</evidence>
<dbReference type="InterPro" id="IPR015943">
    <property type="entry name" value="WD40/YVTN_repeat-like_dom_sf"/>
</dbReference>
<dbReference type="PROSITE" id="PS00678">
    <property type="entry name" value="WD_REPEATS_1"/>
    <property type="match status" value="1"/>
</dbReference>
<gene>
    <name evidence="9" type="ORF">GPUH_LOCUS8049</name>
</gene>
<evidence type="ECO:0000313" key="11">
    <source>
        <dbReference type="WBParaSite" id="GPUH_0000805701-mRNA-1"/>
    </source>
</evidence>
<dbReference type="Pfam" id="PF00400">
    <property type="entry name" value="WD40"/>
    <property type="match status" value="1"/>
</dbReference>
<reference evidence="9 10" key="2">
    <citation type="submission" date="2018-11" db="EMBL/GenBank/DDBJ databases">
        <authorList>
            <consortium name="Pathogen Informatics"/>
        </authorList>
    </citation>
    <scope>NUCLEOTIDE SEQUENCE [LARGE SCALE GENOMIC DNA]</scope>
</reference>
<proteinExistence type="inferred from homology"/>
<evidence type="ECO:0000256" key="7">
    <source>
        <dbReference type="ARBA" id="ARBA00047551"/>
    </source>
</evidence>
<dbReference type="InterPro" id="IPR019775">
    <property type="entry name" value="WD40_repeat_CS"/>
</dbReference>
<protein>
    <recommendedName>
        <fullName evidence="6">methylated diphthine methylhydrolase</fullName>
        <ecNumber evidence="6">3.1.1.97</ecNumber>
    </recommendedName>
</protein>
<keyword evidence="2 8" id="KW-0853">WD repeat</keyword>
<dbReference type="Proteomes" id="UP000271098">
    <property type="component" value="Unassembled WGS sequence"/>
</dbReference>
<keyword evidence="4" id="KW-0378">Hydrolase</keyword>
<comment type="pathway">
    <text evidence="1">Protein modification; peptidyl-diphthamide biosynthesis.</text>
</comment>
<feature type="repeat" description="WD" evidence="8">
    <location>
        <begin position="31"/>
        <end position="46"/>
    </location>
</feature>
<dbReference type="GO" id="GO:0005737">
    <property type="term" value="C:cytoplasm"/>
    <property type="evidence" value="ECO:0007669"/>
    <property type="project" value="TreeGrafter"/>
</dbReference>
<evidence type="ECO:0000256" key="8">
    <source>
        <dbReference type="PROSITE-ProRule" id="PRU00221"/>
    </source>
</evidence>
<keyword evidence="10" id="KW-1185">Reference proteome</keyword>
<evidence type="ECO:0000313" key="10">
    <source>
        <dbReference type="Proteomes" id="UP000271098"/>
    </source>
</evidence>
<dbReference type="PROSITE" id="PS50082">
    <property type="entry name" value="WD_REPEATS_2"/>
    <property type="match status" value="1"/>
</dbReference>
<dbReference type="InterPro" id="IPR001680">
    <property type="entry name" value="WD40_rpt"/>
</dbReference>
<dbReference type="EMBL" id="UYRT01022482">
    <property type="protein sequence ID" value="VDK60614.1"/>
    <property type="molecule type" value="Genomic_DNA"/>
</dbReference>
<dbReference type="EC" id="3.1.1.97" evidence="6"/>
<evidence type="ECO:0000256" key="5">
    <source>
        <dbReference type="ARBA" id="ARBA00038092"/>
    </source>
</evidence>
<evidence type="ECO:0000256" key="4">
    <source>
        <dbReference type="ARBA" id="ARBA00022801"/>
    </source>
</evidence>
<comment type="catalytic activity">
    <reaction evidence="7">
        <text>diphthine methyl ester-[translation elongation factor 2] + H2O = diphthine-[translation elongation factor 2] + methanol + H(+)</text>
        <dbReference type="Rhea" id="RHEA:42656"/>
        <dbReference type="Rhea" id="RHEA-COMP:10172"/>
        <dbReference type="Rhea" id="RHEA-COMP:10173"/>
        <dbReference type="ChEBI" id="CHEBI:15377"/>
        <dbReference type="ChEBI" id="CHEBI:15378"/>
        <dbReference type="ChEBI" id="CHEBI:17790"/>
        <dbReference type="ChEBI" id="CHEBI:79005"/>
        <dbReference type="ChEBI" id="CHEBI:82696"/>
        <dbReference type="EC" id="3.1.1.97"/>
    </reaction>
</comment>
<dbReference type="OrthoDB" id="1930760at2759"/>
<dbReference type="WBParaSite" id="GPUH_0000805701-mRNA-1">
    <property type="protein sequence ID" value="GPUH_0000805701-mRNA-1"/>
    <property type="gene ID" value="GPUH_0000805701"/>
</dbReference>
<dbReference type="GO" id="GO:0017183">
    <property type="term" value="P:protein histidyl modification to diphthamide"/>
    <property type="evidence" value="ECO:0007669"/>
    <property type="project" value="TreeGrafter"/>
</dbReference>
<dbReference type="PANTHER" id="PTHR46042">
    <property type="entry name" value="DIPHTHINE METHYLTRANSFERASE"/>
    <property type="match status" value="1"/>
</dbReference>
<evidence type="ECO:0000313" key="9">
    <source>
        <dbReference type="EMBL" id="VDK60614.1"/>
    </source>
</evidence>
<evidence type="ECO:0000256" key="1">
    <source>
        <dbReference type="ARBA" id="ARBA00005156"/>
    </source>
</evidence>
<reference evidence="11" key="1">
    <citation type="submission" date="2016-06" db="UniProtKB">
        <authorList>
            <consortium name="WormBaseParasite"/>
        </authorList>
    </citation>
    <scope>IDENTIFICATION</scope>
</reference>
<keyword evidence="3" id="KW-0677">Repeat</keyword>